<comment type="caution">
    <text evidence="10">The sequence shown here is derived from an EMBL/GenBank/DDBJ whole genome shotgun (WGS) entry which is preliminary data.</text>
</comment>
<evidence type="ECO:0000259" key="8">
    <source>
        <dbReference type="Pfam" id="PF04039"/>
    </source>
</evidence>
<keyword evidence="4 7" id="KW-0812">Transmembrane</keyword>
<keyword evidence="11" id="KW-1185">Reference proteome</keyword>
<feature type="transmembrane region" description="Helical" evidence="7">
    <location>
        <begin position="279"/>
        <end position="301"/>
    </location>
</feature>
<dbReference type="EMBL" id="JAEQNA010000002">
    <property type="protein sequence ID" value="MBL0420285.1"/>
    <property type="molecule type" value="Genomic_DNA"/>
</dbReference>
<sequence>MNGLVFDALLGALLASIAAGAVLARGVFTAVVMFLAYGLFIAVAWVRLGAIDVALAEAALGAGLTGVLLLRAAARLRLTPGGPRPVGPGRQLLAALLALALFGGLAAVVLGAPAANGLHLSVQEQLSRTGVTNPVTAVLLNFRGYDTLLETVVLLAALVGAWSVSKDAAWGGRAGVRDHAHPTGVLASFARVLPPIGLVVGLHLFWAGSSAPGGAFQAGTILATVWLLVSMAGVLPAPHVTDPRLRAAVVLGPALFLGVAAAAIPGGGLLVIPPAWAKPLVWGVEAGLTVSVAATLALLVMGPPAEAP</sequence>
<dbReference type="GO" id="GO:0005886">
    <property type="term" value="C:plasma membrane"/>
    <property type="evidence" value="ECO:0007669"/>
    <property type="project" value="UniProtKB-SubCell"/>
</dbReference>
<accession>A0A936ZSG0</accession>
<keyword evidence="6 7" id="KW-0472">Membrane</keyword>
<evidence type="ECO:0000256" key="6">
    <source>
        <dbReference type="ARBA" id="ARBA00023136"/>
    </source>
</evidence>
<proteinExistence type="inferred from homology"/>
<feature type="transmembrane region" description="Helical" evidence="7">
    <location>
        <begin position="185"/>
        <end position="207"/>
    </location>
</feature>
<feature type="transmembrane region" description="Helical" evidence="7">
    <location>
        <begin position="147"/>
        <end position="165"/>
    </location>
</feature>
<gene>
    <name evidence="10" type="ORF">JI739_08010</name>
</gene>
<reference evidence="10" key="1">
    <citation type="submission" date="2021-01" db="EMBL/GenBank/DDBJ databases">
        <title>Ramlibacter sp. strain AW1 16S ribosomal RNA gene Genome sequencing and assembly.</title>
        <authorList>
            <person name="Kang M."/>
        </authorList>
    </citation>
    <scope>NUCLEOTIDE SEQUENCE</scope>
    <source>
        <strain evidence="10">AW1</strain>
    </source>
</reference>
<feature type="transmembrane region" description="Helical" evidence="7">
    <location>
        <begin position="214"/>
        <end position="235"/>
    </location>
</feature>
<evidence type="ECO:0000256" key="1">
    <source>
        <dbReference type="ARBA" id="ARBA00004651"/>
    </source>
</evidence>
<feature type="domain" description="MrpA C-terminal/MbhD" evidence="9">
    <location>
        <begin position="13"/>
        <end position="77"/>
    </location>
</feature>
<feature type="domain" description="Na+/H+ antiporter MnhB subunit-related protein" evidence="8">
    <location>
        <begin position="186"/>
        <end position="302"/>
    </location>
</feature>
<dbReference type="AlphaFoldDB" id="A0A936ZSG0"/>
<dbReference type="Pfam" id="PF13244">
    <property type="entry name" value="MbhD"/>
    <property type="match status" value="1"/>
</dbReference>
<dbReference type="InterPro" id="IPR025383">
    <property type="entry name" value="MrpA_C/MbhD"/>
</dbReference>
<evidence type="ECO:0000256" key="7">
    <source>
        <dbReference type="SAM" id="Phobius"/>
    </source>
</evidence>
<evidence type="ECO:0000256" key="3">
    <source>
        <dbReference type="ARBA" id="ARBA00022475"/>
    </source>
</evidence>
<evidence type="ECO:0000313" key="10">
    <source>
        <dbReference type="EMBL" id="MBL0420285.1"/>
    </source>
</evidence>
<dbReference type="RefSeq" id="WP_201683372.1">
    <property type="nucleotide sequence ID" value="NZ_JAEQNA010000002.1"/>
</dbReference>
<evidence type="ECO:0000256" key="4">
    <source>
        <dbReference type="ARBA" id="ARBA00022692"/>
    </source>
</evidence>
<dbReference type="Pfam" id="PF04039">
    <property type="entry name" value="MnhB"/>
    <property type="match status" value="1"/>
</dbReference>
<evidence type="ECO:0000259" key="9">
    <source>
        <dbReference type="Pfam" id="PF13244"/>
    </source>
</evidence>
<organism evidence="10 11">
    <name type="scientific">Ramlibacter aurantiacus</name>
    <dbReference type="NCBI Taxonomy" id="2801330"/>
    <lineage>
        <taxon>Bacteria</taxon>
        <taxon>Pseudomonadati</taxon>
        <taxon>Pseudomonadota</taxon>
        <taxon>Betaproteobacteria</taxon>
        <taxon>Burkholderiales</taxon>
        <taxon>Comamonadaceae</taxon>
        <taxon>Ramlibacter</taxon>
    </lineage>
</organism>
<dbReference type="PANTHER" id="PTHR33932:SF4">
    <property type="entry name" value="NA(+)_H(+) ANTIPORTER SUBUNIT B"/>
    <property type="match status" value="1"/>
</dbReference>
<name>A0A936ZSG0_9BURK</name>
<comment type="similarity">
    <text evidence="2">Belongs to the CPA3 antiporters (TC 2.A.63) subunit B family.</text>
</comment>
<feature type="transmembrane region" description="Helical" evidence="7">
    <location>
        <begin position="55"/>
        <end position="74"/>
    </location>
</feature>
<feature type="transmembrane region" description="Helical" evidence="7">
    <location>
        <begin position="94"/>
        <end position="118"/>
    </location>
</feature>
<dbReference type="InterPro" id="IPR050622">
    <property type="entry name" value="CPA3_antiporter_subunitB"/>
</dbReference>
<comment type="subcellular location">
    <subcellularLocation>
        <location evidence="1">Cell membrane</location>
        <topology evidence="1">Multi-pass membrane protein</topology>
    </subcellularLocation>
</comment>
<keyword evidence="3" id="KW-1003">Cell membrane</keyword>
<dbReference type="Proteomes" id="UP000613011">
    <property type="component" value="Unassembled WGS sequence"/>
</dbReference>
<feature type="transmembrane region" description="Helical" evidence="7">
    <location>
        <begin position="30"/>
        <end position="48"/>
    </location>
</feature>
<keyword evidence="5 7" id="KW-1133">Transmembrane helix</keyword>
<protein>
    <submittedName>
        <fullName evidence="10">DUF4040 domain-containing protein</fullName>
    </submittedName>
</protein>
<evidence type="ECO:0000256" key="2">
    <source>
        <dbReference type="ARBA" id="ARBA00009425"/>
    </source>
</evidence>
<evidence type="ECO:0000256" key="5">
    <source>
        <dbReference type="ARBA" id="ARBA00022989"/>
    </source>
</evidence>
<evidence type="ECO:0000313" key="11">
    <source>
        <dbReference type="Proteomes" id="UP000613011"/>
    </source>
</evidence>
<feature type="transmembrane region" description="Helical" evidence="7">
    <location>
        <begin position="247"/>
        <end position="272"/>
    </location>
</feature>
<dbReference type="PANTHER" id="PTHR33932">
    <property type="entry name" value="NA(+)/H(+) ANTIPORTER SUBUNIT B"/>
    <property type="match status" value="1"/>
</dbReference>
<dbReference type="InterPro" id="IPR007182">
    <property type="entry name" value="MnhB"/>
</dbReference>